<evidence type="ECO:0000313" key="3">
    <source>
        <dbReference type="Proteomes" id="UP000190961"/>
    </source>
</evidence>
<dbReference type="EMBL" id="FUZU01000004">
    <property type="protein sequence ID" value="SKC85128.1"/>
    <property type="molecule type" value="Genomic_DNA"/>
</dbReference>
<proteinExistence type="predicted"/>
<feature type="domain" description="Helicase-associated" evidence="1">
    <location>
        <begin position="341"/>
        <end position="399"/>
    </location>
</feature>
<feature type="domain" description="Helicase-associated" evidence="1">
    <location>
        <begin position="136"/>
        <end position="197"/>
    </location>
</feature>
<feature type="domain" description="Helicase-associated" evidence="1">
    <location>
        <begin position="7"/>
        <end position="63"/>
    </location>
</feature>
<keyword evidence="3" id="KW-1185">Reference proteome</keyword>
<evidence type="ECO:0000259" key="1">
    <source>
        <dbReference type="Pfam" id="PF03457"/>
    </source>
</evidence>
<dbReference type="AlphaFoldDB" id="A0A1T5MB93"/>
<organism evidence="2 3">
    <name type="scientific">Ohtaekwangia koreensis</name>
    <dbReference type="NCBI Taxonomy" id="688867"/>
    <lineage>
        <taxon>Bacteria</taxon>
        <taxon>Pseudomonadati</taxon>
        <taxon>Bacteroidota</taxon>
        <taxon>Cytophagia</taxon>
        <taxon>Cytophagales</taxon>
        <taxon>Fulvivirgaceae</taxon>
        <taxon>Ohtaekwangia</taxon>
    </lineage>
</organism>
<gene>
    <name evidence="2" type="ORF">SAMN05660236_4830</name>
</gene>
<feature type="domain" description="Helicase-associated" evidence="1">
    <location>
        <begin position="276"/>
        <end position="333"/>
    </location>
</feature>
<dbReference type="STRING" id="688867.SAMN05660236_4830"/>
<dbReference type="Pfam" id="PF03457">
    <property type="entry name" value="HA"/>
    <property type="match status" value="7"/>
</dbReference>
<dbReference type="OrthoDB" id="844469at2"/>
<dbReference type="InterPro" id="IPR005114">
    <property type="entry name" value="Helicase_assoc"/>
</dbReference>
<reference evidence="2 3" key="1">
    <citation type="submission" date="2017-02" db="EMBL/GenBank/DDBJ databases">
        <authorList>
            <person name="Peterson S.W."/>
        </authorList>
    </citation>
    <scope>NUCLEOTIDE SEQUENCE [LARGE SCALE GENOMIC DNA]</scope>
    <source>
        <strain evidence="2 3">DSM 25262</strain>
    </source>
</reference>
<feature type="domain" description="Helicase-associated" evidence="1">
    <location>
        <begin position="69"/>
        <end position="127"/>
    </location>
</feature>
<accession>A0A1T5MB93</accession>
<feature type="domain" description="Helicase-associated" evidence="1">
    <location>
        <begin position="208"/>
        <end position="267"/>
    </location>
</feature>
<sequence>MNDLIGWKENFRKLKAYYKKYRNFNVPSQWSKDKQLSTWVENIRKHPNRLPGNQYNALVKIGFSFQDPSDWNSQFYRLEEFYKQHGHSYVPSDQKKYESLFDWSHNQRQAKSLLTATQIKKLDSLQFDWNALTDKDIKWEQMYQELITFKKKYGHTKVPQEFKENKSLGAWVSNQRSNKTKKILSAERIRKLNKIGFLWKEDILRMREEAWEKRYTELVRYKKAHGHIDRIKVRHDHYELGLWIETQIVRQDLLSPDRKKKLNAIGFQWVKEDYAEERWNEMYTKLQVYKKKHGHCRVKKHDDFKLAVWLQRNKRDHEKIDKDKKKKLEHLGVKWPYELFREIWETRYRELKTFKKVYKHLLVPKNDAILYEWIQTQKKLKLENRLSKAREEKLETLGFIWTGEAEATKLKAWETMYKKFKAFKEKYGSKYHIKLKENPDLEEWVRLQIHSKDKLSSYKRGKLNAIHFLWNRDGYYWDELWERKYEQLIAFKTKYGHCDVPQKYPANQSLASWVNGQRTKKLSSDKKKKLNELGFSWRNEIKQNRWNQSVKEFTEFKKKNKNLPILHHTPLYSWVYQQKKNFNKLSAEKKKILKQTGIV</sequence>
<name>A0A1T5MB93_9BACT</name>
<dbReference type="PANTHER" id="PTHR33418">
    <property type="entry name" value="HELICASE-ASSOCIATED"/>
    <property type="match status" value="1"/>
</dbReference>
<dbReference type="Gene3D" id="6.10.140.530">
    <property type="match status" value="9"/>
</dbReference>
<dbReference type="RefSeq" id="WP_079689366.1">
    <property type="nucleotide sequence ID" value="NZ_FUZU01000004.1"/>
</dbReference>
<protein>
    <submittedName>
        <fullName evidence="2">Helicase associated domain-containing protein</fullName>
    </submittedName>
</protein>
<dbReference type="PANTHER" id="PTHR33418:SF1">
    <property type="entry name" value="HELICASE-ASSOCIATED DOMAIN-CONTAINING PROTEIN"/>
    <property type="match status" value="1"/>
</dbReference>
<dbReference type="Proteomes" id="UP000190961">
    <property type="component" value="Unassembled WGS sequence"/>
</dbReference>
<evidence type="ECO:0000313" key="2">
    <source>
        <dbReference type="EMBL" id="SKC85128.1"/>
    </source>
</evidence>
<feature type="domain" description="Helicase-associated" evidence="1">
    <location>
        <begin position="477"/>
        <end position="535"/>
    </location>
</feature>